<dbReference type="Proteomes" id="UP001164929">
    <property type="component" value="Chromosome 16"/>
</dbReference>
<name>A0AAD6LLJ1_9ROSI</name>
<evidence type="ECO:0000256" key="1">
    <source>
        <dbReference type="SAM" id="MobiDB-lite"/>
    </source>
</evidence>
<dbReference type="EMBL" id="JAQIZT010000016">
    <property type="protein sequence ID" value="KAJ6969220.1"/>
    <property type="molecule type" value="Genomic_DNA"/>
</dbReference>
<keyword evidence="4" id="KW-1185">Reference proteome</keyword>
<keyword evidence="2" id="KW-0472">Membrane</keyword>
<reference evidence="3 4" key="1">
    <citation type="journal article" date="2023" name="Mol. Ecol. Resour.">
        <title>Chromosome-level genome assembly of a triploid poplar Populus alba 'Berolinensis'.</title>
        <authorList>
            <person name="Chen S."/>
            <person name="Yu Y."/>
            <person name="Wang X."/>
            <person name="Wang S."/>
            <person name="Zhang T."/>
            <person name="Zhou Y."/>
            <person name="He R."/>
            <person name="Meng N."/>
            <person name="Wang Y."/>
            <person name="Liu W."/>
            <person name="Liu Z."/>
            <person name="Liu J."/>
            <person name="Guo Q."/>
            <person name="Huang H."/>
            <person name="Sederoff R.R."/>
            <person name="Wang G."/>
            <person name="Qu G."/>
            <person name="Chen S."/>
        </authorList>
    </citation>
    <scope>NUCLEOTIDE SEQUENCE [LARGE SCALE GENOMIC DNA]</scope>
    <source>
        <strain evidence="3">SC-2020</strain>
    </source>
</reference>
<gene>
    <name evidence="3" type="ORF">NC653_037016</name>
</gene>
<dbReference type="AlphaFoldDB" id="A0AAD6LLJ1"/>
<dbReference type="GO" id="GO:0016020">
    <property type="term" value="C:membrane"/>
    <property type="evidence" value="ECO:0007669"/>
    <property type="project" value="TreeGrafter"/>
</dbReference>
<sequence>MVLRKKSQLQASNFCQLKLPFGILNSVAVIVKIGLSILSLFEKMLQGFAKQACPPTNPGFAILRRLRGLAFWVVLLLGFARLFEGHSAEFQHSKASMGLLRSLAMLSLLTLIVWLPEISAQSINSASPLDVLLQDYAYRAFVRPRTGIAYDGTVPSNLTGIKIAAMRLRSGSLRRKGVTMYKEFGIPKGVMMVQYVERLVLVYQNLGNWSLTYYPLPGYAYLAPVLGLLAYNASNLSATNLRVLNISVYGDPLNITFPDVQSAPVGSVAKCVVFDLQGRPTFSNVSSGNVCFTTQQGHFSIVAESPAPSPAPVSPTPSPPNVGPAPSGRGKKSSKKVGIIVGSVLGGLLLLVFLSFLVLWAQKLKQRKKMQQMERAAEVGESLQMTSVGETKAPAAMVTRTQPTLENEYAGSPTPTASGVGRPFWWWMRYQLDRFGDRAEVLNVVAATSTVASAWMARIQYSSSRKQGSMGEYTETYECFMMKLHLSFSEWMEPGLTRVYKIWSALVVAKHVLDSVEYEIER</sequence>
<dbReference type="PANTHER" id="PTHR33512">
    <property type="entry name" value="PROTEIN, PUTATIVE (DUF1191)-RELATED"/>
    <property type="match status" value="1"/>
</dbReference>
<evidence type="ECO:0000313" key="3">
    <source>
        <dbReference type="EMBL" id="KAJ6969220.1"/>
    </source>
</evidence>
<evidence type="ECO:0000256" key="2">
    <source>
        <dbReference type="SAM" id="Phobius"/>
    </source>
</evidence>
<dbReference type="PANTHER" id="PTHR33512:SF14">
    <property type="entry name" value="EXPRESSED PROTEIN"/>
    <property type="match status" value="1"/>
</dbReference>
<keyword evidence="2" id="KW-1133">Transmembrane helix</keyword>
<dbReference type="Pfam" id="PF06697">
    <property type="entry name" value="DUF1191"/>
    <property type="match status" value="1"/>
</dbReference>
<proteinExistence type="predicted"/>
<evidence type="ECO:0000313" key="4">
    <source>
        <dbReference type="Proteomes" id="UP001164929"/>
    </source>
</evidence>
<comment type="caution">
    <text evidence="3">The sequence shown here is derived from an EMBL/GenBank/DDBJ whole genome shotgun (WGS) entry which is preliminary data.</text>
</comment>
<feature type="compositionally biased region" description="Pro residues" evidence="1">
    <location>
        <begin position="307"/>
        <end position="323"/>
    </location>
</feature>
<feature type="transmembrane region" description="Helical" evidence="2">
    <location>
        <begin position="337"/>
        <end position="361"/>
    </location>
</feature>
<accession>A0AAD6LLJ1</accession>
<feature type="transmembrane region" description="Helical" evidence="2">
    <location>
        <begin position="61"/>
        <end position="83"/>
    </location>
</feature>
<keyword evidence="2" id="KW-0812">Transmembrane</keyword>
<organism evidence="3 4">
    <name type="scientific">Populus alba x Populus x berolinensis</name>
    <dbReference type="NCBI Taxonomy" id="444605"/>
    <lineage>
        <taxon>Eukaryota</taxon>
        <taxon>Viridiplantae</taxon>
        <taxon>Streptophyta</taxon>
        <taxon>Embryophyta</taxon>
        <taxon>Tracheophyta</taxon>
        <taxon>Spermatophyta</taxon>
        <taxon>Magnoliopsida</taxon>
        <taxon>eudicotyledons</taxon>
        <taxon>Gunneridae</taxon>
        <taxon>Pentapetalae</taxon>
        <taxon>rosids</taxon>
        <taxon>fabids</taxon>
        <taxon>Malpighiales</taxon>
        <taxon>Salicaceae</taxon>
        <taxon>Saliceae</taxon>
        <taxon>Populus</taxon>
    </lineage>
</organism>
<feature type="region of interest" description="Disordered" evidence="1">
    <location>
        <begin position="304"/>
        <end position="333"/>
    </location>
</feature>
<feature type="transmembrane region" description="Helical" evidence="2">
    <location>
        <begin position="95"/>
        <end position="115"/>
    </location>
</feature>
<dbReference type="InterPro" id="IPR010605">
    <property type="entry name" value="DUF1191"/>
</dbReference>
<feature type="transmembrane region" description="Helical" evidence="2">
    <location>
        <begin position="21"/>
        <end position="41"/>
    </location>
</feature>
<protein>
    <submittedName>
        <fullName evidence="3">Uncharacterized protein</fullName>
    </submittedName>
</protein>